<dbReference type="GO" id="GO:0032259">
    <property type="term" value="P:methylation"/>
    <property type="evidence" value="ECO:0007669"/>
    <property type="project" value="UniProtKB-KW"/>
</dbReference>
<dbReference type="SUPFAM" id="SSF53335">
    <property type="entry name" value="S-adenosyl-L-methionine-dependent methyltransferases"/>
    <property type="match status" value="1"/>
</dbReference>
<dbReference type="GO" id="GO:0008168">
    <property type="term" value="F:methyltransferase activity"/>
    <property type="evidence" value="ECO:0007669"/>
    <property type="project" value="UniProtKB-KW"/>
</dbReference>
<keyword evidence="3" id="KW-0808">Transferase</keyword>
<comment type="pathway">
    <text evidence="4">Phospholipid metabolism.</text>
</comment>
<evidence type="ECO:0000256" key="1">
    <source>
        <dbReference type="ARBA" id="ARBA00005189"/>
    </source>
</evidence>
<dbReference type="EMBL" id="JAUOEL010000004">
    <property type="protein sequence ID" value="MDO5974863.1"/>
    <property type="molecule type" value="Genomic_DNA"/>
</dbReference>
<organism evidence="7 8">
    <name type="scientific">Flavivirga jejuensis</name>
    <dbReference type="NCBI Taxonomy" id="870487"/>
    <lineage>
        <taxon>Bacteria</taxon>
        <taxon>Pseudomonadati</taxon>
        <taxon>Bacteroidota</taxon>
        <taxon>Flavobacteriia</taxon>
        <taxon>Flavobacteriales</taxon>
        <taxon>Flavobacteriaceae</taxon>
        <taxon>Flavivirga</taxon>
    </lineage>
</organism>
<dbReference type="InterPro" id="IPR013216">
    <property type="entry name" value="Methyltransf_11"/>
</dbReference>
<evidence type="ECO:0000256" key="5">
    <source>
        <dbReference type="SAM" id="MobiDB-lite"/>
    </source>
</evidence>
<evidence type="ECO:0000259" key="6">
    <source>
        <dbReference type="Pfam" id="PF08241"/>
    </source>
</evidence>
<reference evidence="7" key="1">
    <citation type="submission" date="2023-07" db="EMBL/GenBank/DDBJ databases">
        <title>Two novel species in the genus Flavivirga.</title>
        <authorList>
            <person name="Kwon K."/>
        </authorList>
    </citation>
    <scope>NUCLEOTIDE SEQUENCE</scope>
    <source>
        <strain evidence="7">KACC 14158</strain>
    </source>
</reference>
<dbReference type="Pfam" id="PF08241">
    <property type="entry name" value="Methyltransf_11"/>
    <property type="match status" value="1"/>
</dbReference>
<evidence type="ECO:0000256" key="2">
    <source>
        <dbReference type="ARBA" id="ARBA00022603"/>
    </source>
</evidence>
<protein>
    <submittedName>
        <fullName evidence="7">Class I SAM-dependent methyltransferase</fullName>
    </submittedName>
</protein>
<dbReference type="InterPro" id="IPR029063">
    <property type="entry name" value="SAM-dependent_MTases_sf"/>
</dbReference>
<evidence type="ECO:0000313" key="7">
    <source>
        <dbReference type="EMBL" id="MDO5974863.1"/>
    </source>
</evidence>
<comment type="caution">
    <text evidence="7">The sequence shown here is derived from an EMBL/GenBank/DDBJ whole genome shotgun (WGS) entry which is preliminary data.</text>
</comment>
<dbReference type="PANTHER" id="PTHR44307">
    <property type="entry name" value="PHOSPHOETHANOLAMINE METHYLTRANSFERASE"/>
    <property type="match status" value="1"/>
</dbReference>
<dbReference type="CDD" id="cd02440">
    <property type="entry name" value="AdoMet_MTases"/>
    <property type="match status" value="1"/>
</dbReference>
<dbReference type="Gene3D" id="3.40.50.150">
    <property type="entry name" value="Vaccinia Virus protein VP39"/>
    <property type="match status" value="1"/>
</dbReference>
<evidence type="ECO:0000313" key="8">
    <source>
        <dbReference type="Proteomes" id="UP001176806"/>
    </source>
</evidence>
<evidence type="ECO:0000256" key="4">
    <source>
        <dbReference type="ARBA" id="ARBA00025707"/>
    </source>
</evidence>
<name>A0ABT8WNY4_9FLAO</name>
<dbReference type="PANTHER" id="PTHR44307:SF2">
    <property type="entry name" value="PHOSPHOETHANOLAMINE METHYLTRANSFERASE ISOFORM X1"/>
    <property type="match status" value="1"/>
</dbReference>
<accession>A0ABT8WNY4</accession>
<proteinExistence type="predicted"/>
<keyword evidence="2 7" id="KW-0489">Methyltransferase</keyword>
<evidence type="ECO:0000256" key="3">
    <source>
        <dbReference type="ARBA" id="ARBA00022679"/>
    </source>
</evidence>
<keyword evidence="8" id="KW-1185">Reference proteome</keyword>
<sequence length="224" mass="25456">MAEKINPDNKLTPKELAKHLRQPEGETGKEVGLQMNKGNKHICLNSYKVLNPKNKNHILEIGMGNGFFVKDLLKMADDLNYLGVDFSPTMVNEATIINEALIKSEKVSFKQASIEKLPFNDHTFDCITTTNTLYFWPQPQDNAKELLRVLKPGGKLLIAYRSKSFMDQIELSKHGFVKYDILDVENLLTKSGFKQIVTETIKEPELDFDGDIFEMEGIYTIGIK</sequence>
<feature type="domain" description="Methyltransferase type 11" evidence="6">
    <location>
        <begin position="59"/>
        <end position="158"/>
    </location>
</feature>
<dbReference type="RefSeq" id="WP_303302006.1">
    <property type="nucleotide sequence ID" value="NZ_BAABDA010000018.1"/>
</dbReference>
<comment type="pathway">
    <text evidence="1">Lipid metabolism.</text>
</comment>
<feature type="compositionally biased region" description="Basic and acidic residues" evidence="5">
    <location>
        <begin position="1"/>
        <end position="29"/>
    </location>
</feature>
<gene>
    <name evidence="7" type="ORF">Q4Q40_11760</name>
</gene>
<dbReference type="Proteomes" id="UP001176806">
    <property type="component" value="Unassembled WGS sequence"/>
</dbReference>
<feature type="region of interest" description="Disordered" evidence="5">
    <location>
        <begin position="1"/>
        <end position="31"/>
    </location>
</feature>